<accession>A0A8W8JUD2</accession>
<feature type="region of interest" description="Disordered" evidence="1">
    <location>
        <begin position="283"/>
        <end position="304"/>
    </location>
</feature>
<evidence type="ECO:0000313" key="3">
    <source>
        <dbReference type="Proteomes" id="UP000005408"/>
    </source>
</evidence>
<feature type="region of interest" description="Disordered" evidence="1">
    <location>
        <begin position="53"/>
        <end position="114"/>
    </location>
</feature>
<feature type="compositionally biased region" description="Basic residues" evidence="1">
    <location>
        <begin position="84"/>
        <end position="97"/>
    </location>
</feature>
<dbReference type="AlphaFoldDB" id="A0A8W8JUD2"/>
<feature type="region of interest" description="Disordered" evidence="1">
    <location>
        <begin position="119"/>
        <end position="138"/>
    </location>
</feature>
<feature type="region of interest" description="Disordered" evidence="1">
    <location>
        <begin position="333"/>
        <end position="375"/>
    </location>
</feature>
<feature type="region of interest" description="Disordered" evidence="1">
    <location>
        <begin position="225"/>
        <end position="256"/>
    </location>
</feature>
<feature type="compositionally biased region" description="Polar residues" evidence="1">
    <location>
        <begin position="1"/>
        <end position="11"/>
    </location>
</feature>
<sequence>MVGRRSSTGNKKSPIAAEPALASRPKRNISPKTYDITAGLSWKEERELKKALYASLQESKRPSTPRPGNDTPTESDNPDNARFRPIKVKKTLSRRTRSSSSSAPSTPVTTCQSVSCVDETSQESTMSSVTSVSTLDSKKTKVRAQRKFAMNQPNNIQTNSSTSVPCTEMGVTSTSKTGEKTSSTIVFPKRAKTEDFLTFLCLRGTPLLPPHLDFFNYSRYDNSLTNGRNGRDTSPSSSSTSLSNVTEDHTFTPVNKFTTPCKKAARASAGTPETCRGLAGVKRMDKSPKTKSPLARRGRPARSLNITPVKVSPSKERLPAKVLNTRLEKRGLGKARLASKRKAVATLTHRASPAKLKAHTAEEQQNERDKPSKSV</sequence>
<protein>
    <submittedName>
        <fullName evidence="2">Uncharacterized protein</fullName>
    </submittedName>
</protein>
<dbReference type="Proteomes" id="UP000005408">
    <property type="component" value="Unassembled WGS sequence"/>
</dbReference>
<feature type="compositionally biased region" description="Low complexity" evidence="1">
    <location>
        <begin position="98"/>
        <end position="110"/>
    </location>
</feature>
<evidence type="ECO:0000313" key="2">
    <source>
        <dbReference type="EnsemblMetazoa" id="G20550.1:cds"/>
    </source>
</evidence>
<name>A0A8W8JUD2_MAGGI</name>
<organism evidence="2 3">
    <name type="scientific">Magallana gigas</name>
    <name type="common">Pacific oyster</name>
    <name type="synonym">Crassostrea gigas</name>
    <dbReference type="NCBI Taxonomy" id="29159"/>
    <lineage>
        <taxon>Eukaryota</taxon>
        <taxon>Metazoa</taxon>
        <taxon>Spiralia</taxon>
        <taxon>Lophotrochozoa</taxon>
        <taxon>Mollusca</taxon>
        <taxon>Bivalvia</taxon>
        <taxon>Autobranchia</taxon>
        <taxon>Pteriomorphia</taxon>
        <taxon>Ostreida</taxon>
        <taxon>Ostreoidea</taxon>
        <taxon>Ostreidae</taxon>
        <taxon>Magallana</taxon>
    </lineage>
</organism>
<feature type="compositionally biased region" description="Low complexity" evidence="1">
    <location>
        <begin position="122"/>
        <end position="135"/>
    </location>
</feature>
<feature type="compositionally biased region" description="Low complexity" evidence="1">
    <location>
        <begin position="233"/>
        <end position="243"/>
    </location>
</feature>
<feature type="region of interest" description="Disordered" evidence="1">
    <location>
        <begin position="1"/>
        <end position="41"/>
    </location>
</feature>
<proteinExistence type="predicted"/>
<keyword evidence="3" id="KW-1185">Reference proteome</keyword>
<feature type="region of interest" description="Disordered" evidence="1">
    <location>
        <begin position="154"/>
        <end position="179"/>
    </location>
</feature>
<feature type="compositionally biased region" description="Basic and acidic residues" evidence="1">
    <location>
        <begin position="359"/>
        <end position="375"/>
    </location>
</feature>
<reference evidence="2" key="1">
    <citation type="submission" date="2022-08" db="UniProtKB">
        <authorList>
            <consortium name="EnsemblMetazoa"/>
        </authorList>
    </citation>
    <scope>IDENTIFICATION</scope>
    <source>
        <strain evidence="2">05x7-T-G4-1.051#20</strain>
    </source>
</reference>
<dbReference type="EnsemblMetazoa" id="G20550.1">
    <property type="protein sequence ID" value="G20550.1:cds"/>
    <property type="gene ID" value="G20550"/>
</dbReference>
<feature type="compositionally biased region" description="Polar residues" evidence="1">
    <location>
        <begin position="154"/>
        <end position="165"/>
    </location>
</feature>
<evidence type="ECO:0000256" key="1">
    <source>
        <dbReference type="SAM" id="MobiDB-lite"/>
    </source>
</evidence>